<evidence type="ECO:0000256" key="10">
    <source>
        <dbReference type="RuleBase" id="RU003826"/>
    </source>
</evidence>
<dbReference type="FunFam" id="3.20.20.70:FF:000096">
    <property type="entry name" value="Thiamine-phosphate synthase"/>
    <property type="match status" value="1"/>
</dbReference>
<feature type="binding site" evidence="9">
    <location>
        <position position="76"/>
    </location>
    <ligand>
        <name>4-amino-2-methyl-5-(diphosphooxymethyl)pyrimidine</name>
        <dbReference type="ChEBI" id="CHEBI:57841"/>
    </ligand>
</feature>
<dbReference type="RefSeq" id="WP_057754408.1">
    <property type="nucleotide sequence ID" value="NZ_JQBP01000002.1"/>
</dbReference>
<feature type="binding site" evidence="9">
    <location>
        <position position="172"/>
    </location>
    <ligand>
        <name>2-[(2R,5Z)-2-carboxy-4-methylthiazol-5(2H)-ylidene]ethyl phosphate</name>
        <dbReference type="ChEBI" id="CHEBI:62899"/>
    </ligand>
</feature>
<proteinExistence type="inferred from homology"/>
<evidence type="ECO:0000256" key="11">
    <source>
        <dbReference type="RuleBase" id="RU004253"/>
    </source>
</evidence>
<feature type="binding site" evidence="9">
    <location>
        <begin position="41"/>
        <end position="45"/>
    </location>
    <ligand>
        <name>4-amino-2-methyl-5-(diphosphooxymethyl)pyrimidine</name>
        <dbReference type="ChEBI" id="CHEBI:57841"/>
    </ligand>
</feature>
<evidence type="ECO:0000256" key="1">
    <source>
        <dbReference type="ARBA" id="ARBA00005165"/>
    </source>
</evidence>
<evidence type="ECO:0000256" key="4">
    <source>
        <dbReference type="ARBA" id="ARBA00022842"/>
    </source>
</evidence>
<dbReference type="GO" id="GO:0005737">
    <property type="term" value="C:cytoplasm"/>
    <property type="evidence" value="ECO:0007669"/>
    <property type="project" value="TreeGrafter"/>
</dbReference>
<evidence type="ECO:0000256" key="7">
    <source>
        <dbReference type="ARBA" id="ARBA00047851"/>
    </source>
</evidence>
<accession>A0A0R2JHP7</accession>
<organism evidence="13 14">
    <name type="scientific">Weissella kandleri</name>
    <dbReference type="NCBI Taxonomy" id="1616"/>
    <lineage>
        <taxon>Bacteria</taxon>
        <taxon>Bacillati</taxon>
        <taxon>Bacillota</taxon>
        <taxon>Bacilli</taxon>
        <taxon>Lactobacillales</taxon>
        <taxon>Lactobacillaceae</taxon>
        <taxon>Weissella</taxon>
    </lineage>
</organism>
<feature type="binding site" evidence="9">
    <location>
        <position position="144"/>
    </location>
    <ligand>
        <name>4-amino-2-methyl-5-(diphosphooxymethyl)pyrimidine</name>
        <dbReference type="ChEBI" id="CHEBI:57841"/>
    </ligand>
</feature>
<keyword evidence="5 9" id="KW-0784">Thiamine biosynthesis</keyword>
<comment type="catalytic activity">
    <reaction evidence="8 9 10">
        <text>2-[(2R,5Z)-2-carboxy-4-methylthiazol-5(2H)-ylidene]ethyl phosphate + 4-amino-2-methyl-5-(diphosphooxymethyl)pyrimidine + 2 H(+) = thiamine phosphate + CO2 + diphosphate</text>
        <dbReference type="Rhea" id="RHEA:47844"/>
        <dbReference type="ChEBI" id="CHEBI:15378"/>
        <dbReference type="ChEBI" id="CHEBI:16526"/>
        <dbReference type="ChEBI" id="CHEBI:33019"/>
        <dbReference type="ChEBI" id="CHEBI:37575"/>
        <dbReference type="ChEBI" id="CHEBI:57841"/>
        <dbReference type="ChEBI" id="CHEBI:62899"/>
        <dbReference type="EC" id="2.5.1.3"/>
    </reaction>
</comment>
<dbReference type="Proteomes" id="UP000051655">
    <property type="component" value="Unassembled WGS sequence"/>
</dbReference>
<feature type="domain" description="Thiamine phosphate synthase/TenI" evidence="12">
    <location>
        <begin position="9"/>
        <end position="193"/>
    </location>
</feature>
<comment type="cofactor">
    <cofactor evidence="9">
        <name>Mg(2+)</name>
        <dbReference type="ChEBI" id="CHEBI:18420"/>
    </cofactor>
    <text evidence="9">Binds 1 Mg(2+) ion per subunit.</text>
</comment>
<dbReference type="InterPro" id="IPR013785">
    <property type="entry name" value="Aldolase_TIM"/>
</dbReference>
<dbReference type="PATRIC" id="fig|1616.3.peg.563"/>
<feature type="binding site" evidence="9">
    <location>
        <position position="77"/>
    </location>
    <ligand>
        <name>Mg(2+)</name>
        <dbReference type="ChEBI" id="CHEBI:18420"/>
    </ligand>
</feature>
<dbReference type="CDD" id="cd00564">
    <property type="entry name" value="TMP_TenI"/>
    <property type="match status" value="1"/>
</dbReference>
<dbReference type="HAMAP" id="MF_00097">
    <property type="entry name" value="TMP_synthase"/>
    <property type="match status" value="1"/>
</dbReference>
<dbReference type="GO" id="GO:0004789">
    <property type="term" value="F:thiamine-phosphate diphosphorylase activity"/>
    <property type="evidence" value="ECO:0007669"/>
    <property type="project" value="UniProtKB-UniRule"/>
</dbReference>
<dbReference type="InterPro" id="IPR034291">
    <property type="entry name" value="TMP_synthase"/>
</dbReference>
<gene>
    <name evidence="9" type="primary">thiE</name>
    <name evidence="13" type="ORF">IV73_GL000547</name>
</gene>
<dbReference type="Gene3D" id="3.20.20.70">
    <property type="entry name" value="Aldolase class I"/>
    <property type="match status" value="1"/>
</dbReference>
<comment type="pathway">
    <text evidence="1 9 11">Cofactor biosynthesis; thiamine diphosphate biosynthesis; thiamine phosphate from 4-amino-2-methyl-5-diphosphomethylpyrimidine and 4-methyl-5-(2-phosphoethyl)-thiazole: step 1/1.</text>
</comment>
<dbReference type="STRING" id="1616.IV73_GL000547"/>
<keyword evidence="4 9" id="KW-0460">Magnesium</keyword>
<comment type="catalytic activity">
    <reaction evidence="6 9 10">
        <text>4-methyl-5-(2-phosphooxyethyl)-thiazole + 4-amino-2-methyl-5-(diphosphooxymethyl)pyrimidine + H(+) = thiamine phosphate + diphosphate</text>
        <dbReference type="Rhea" id="RHEA:22328"/>
        <dbReference type="ChEBI" id="CHEBI:15378"/>
        <dbReference type="ChEBI" id="CHEBI:33019"/>
        <dbReference type="ChEBI" id="CHEBI:37575"/>
        <dbReference type="ChEBI" id="CHEBI:57841"/>
        <dbReference type="ChEBI" id="CHEBI:58296"/>
        <dbReference type="EC" id="2.5.1.3"/>
    </reaction>
</comment>
<evidence type="ECO:0000256" key="9">
    <source>
        <dbReference type="HAMAP-Rule" id="MF_00097"/>
    </source>
</evidence>
<name>A0A0R2JHP7_9LACO</name>
<dbReference type="SUPFAM" id="SSF51391">
    <property type="entry name" value="Thiamin phosphate synthase"/>
    <property type="match status" value="1"/>
</dbReference>
<dbReference type="GO" id="GO:0000287">
    <property type="term" value="F:magnesium ion binding"/>
    <property type="evidence" value="ECO:0007669"/>
    <property type="project" value="UniProtKB-UniRule"/>
</dbReference>
<feature type="binding site" evidence="9">
    <location>
        <position position="96"/>
    </location>
    <ligand>
        <name>Mg(2+)</name>
        <dbReference type="ChEBI" id="CHEBI:18420"/>
    </ligand>
</feature>
<keyword evidence="14" id="KW-1185">Reference proteome</keyword>
<dbReference type="AlphaFoldDB" id="A0A0R2JHP7"/>
<dbReference type="NCBIfam" id="TIGR00693">
    <property type="entry name" value="thiE"/>
    <property type="match status" value="1"/>
</dbReference>
<feature type="binding site" evidence="9">
    <location>
        <position position="115"/>
    </location>
    <ligand>
        <name>4-amino-2-methyl-5-(diphosphooxymethyl)pyrimidine</name>
        <dbReference type="ChEBI" id="CHEBI:57841"/>
    </ligand>
</feature>
<dbReference type="PANTHER" id="PTHR20857">
    <property type="entry name" value="THIAMINE-PHOSPHATE PYROPHOSPHORYLASE"/>
    <property type="match status" value="1"/>
</dbReference>
<sequence length="217" mass="23792">MEKERLARYLVAGPQDYAQLTLAEFTERIVTLMQAGITLYQFRDKGYTYQNADERLQLVQKLVHLGQQFNVPVIINDDLDLALTVQAAGVHVGQDDLAIEQVLRHKSANFWVGLSVRNLTEMKAAQALAVDYLGVGPLMPTQTKVDAAPALGLRRLKTLLEHNHHATVGIGGIKLSDLKSLAQSGLDGVAVVSLLTQAPDPVAMVQAMRKSWQTNAK</sequence>
<dbReference type="InterPro" id="IPR036206">
    <property type="entry name" value="ThiamineP_synth_sf"/>
</dbReference>
<evidence type="ECO:0000256" key="8">
    <source>
        <dbReference type="ARBA" id="ARBA00047883"/>
    </source>
</evidence>
<dbReference type="InterPro" id="IPR022998">
    <property type="entry name" value="ThiamineP_synth_TenI"/>
</dbReference>
<feature type="binding site" evidence="9">
    <location>
        <begin position="141"/>
        <end position="143"/>
    </location>
    <ligand>
        <name>2-[(2R,5Z)-2-carboxy-4-methylthiazol-5(2H)-ylidene]ethyl phosphate</name>
        <dbReference type="ChEBI" id="CHEBI:62899"/>
    </ligand>
</feature>
<keyword evidence="2 9" id="KW-0808">Transferase</keyword>
<reference evidence="13 14" key="1">
    <citation type="journal article" date="2015" name="Genome Announc.">
        <title>Expanding the biotechnology potential of lactobacilli through comparative genomics of 213 strains and associated genera.</title>
        <authorList>
            <person name="Sun Z."/>
            <person name="Harris H.M."/>
            <person name="McCann A."/>
            <person name="Guo C."/>
            <person name="Argimon S."/>
            <person name="Zhang W."/>
            <person name="Yang X."/>
            <person name="Jeffery I.B."/>
            <person name="Cooney J.C."/>
            <person name="Kagawa T.F."/>
            <person name="Liu W."/>
            <person name="Song Y."/>
            <person name="Salvetti E."/>
            <person name="Wrobel A."/>
            <person name="Rasinkangas P."/>
            <person name="Parkhill J."/>
            <person name="Rea M.C."/>
            <person name="O'Sullivan O."/>
            <person name="Ritari J."/>
            <person name="Douillard F.P."/>
            <person name="Paul Ross R."/>
            <person name="Yang R."/>
            <person name="Briner A.E."/>
            <person name="Felis G.E."/>
            <person name="de Vos W.M."/>
            <person name="Barrangou R."/>
            <person name="Klaenhammer T.R."/>
            <person name="Caufield P.W."/>
            <person name="Cui Y."/>
            <person name="Zhang H."/>
            <person name="O'Toole P.W."/>
        </authorList>
    </citation>
    <scope>NUCLEOTIDE SEQUENCE [LARGE SCALE GENOMIC DNA]</scope>
    <source>
        <strain evidence="13 14">DSM 20593</strain>
    </source>
</reference>
<dbReference type="OrthoDB" id="9812206at2"/>
<comment type="caution">
    <text evidence="13">The sequence shown here is derived from an EMBL/GenBank/DDBJ whole genome shotgun (WGS) entry which is preliminary data.</text>
</comment>
<dbReference type="Pfam" id="PF02581">
    <property type="entry name" value="TMP-TENI"/>
    <property type="match status" value="1"/>
</dbReference>
<dbReference type="EC" id="2.5.1.3" evidence="9"/>
<comment type="catalytic activity">
    <reaction evidence="7 9 10">
        <text>2-(2-carboxy-4-methylthiazol-5-yl)ethyl phosphate + 4-amino-2-methyl-5-(diphosphooxymethyl)pyrimidine + 2 H(+) = thiamine phosphate + CO2 + diphosphate</text>
        <dbReference type="Rhea" id="RHEA:47848"/>
        <dbReference type="ChEBI" id="CHEBI:15378"/>
        <dbReference type="ChEBI" id="CHEBI:16526"/>
        <dbReference type="ChEBI" id="CHEBI:33019"/>
        <dbReference type="ChEBI" id="CHEBI:37575"/>
        <dbReference type="ChEBI" id="CHEBI:57841"/>
        <dbReference type="ChEBI" id="CHEBI:62890"/>
        <dbReference type="EC" id="2.5.1.3"/>
    </reaction>
</comment>
<dbReference type="GO" id="GO:0009228">
    <property type="term" value="P:thiamine biosynthetic process"/>
    <property type="evidence" value="ECO:0007669"/>
    <property type="project" value="UniProtKB-KW"/>
</dbReference>
<evidence type="ECO:0000313" key="14">
    <source>
        <dbReference type="Proteomes" id="UP000051655"/>
    </source>
</evidence>
<protein>
    <recommendedName>
        <fullName evidence="9">Thiamine-phosphate synthase</fullName>
        <shortName evidence="9">TP synthase</shortName>
        <shortName evidence="9">TPS</shortName>
        <ecNumber evidence="9">2.5.1.3</ecNumber>
    </recommendedName>
    <alternativeName>
        <fullName evidence="9">Thiamine-phosphate pyrophosphorylase</fullName>
        <shortName evidence="9">TMP pyrophosphorylase</shortName>
        <shortName evidence="9">TMP-PPase</shortName>
    </alternativeName>
</protein>
<dbReference type="PANTHER" id="PTHR20857:SF15">
    <property type="entry name" value="THIAMINE-PHOSPHATE SYNTHASE"/>
    <property type="match status" value="1"/>
</dbReference>
<comment type="function">
    <text evidence="9">Condenses 4-methyl-5-(beta-hydroxyethyl)thiazole monophosphate (THZ-P) and 2-methyl-4-amino-5-hydroxymethyl pyrimidine pyrophosphate (HMP-PP) to form thiamine monophosphate (TMP).</text>
</comment>
<evidence type="ECO:0000259" key="12">
    <source>
        <dbReference type="Pfam" id="PF02581"/>
    </source>
</evidence>
<evidence type="ECO:0000256" key="3">
    <source>
        <dbReference type="ARBA" id="ARBA00022723"/>
    </source>
</evidence>
<evidence type="ECO:0000256" key="2">
    <source>
        <dbReference type="ARBA" id="ARBA00022679"/>
    </source>
</evidence>
<comment type="similarity">
    <text evidence="9 10">Belongs to the thiamine-phosphate synthase family.</text>
</comment>
<evidence type="ECO:0000256" key="6">
    <source>
        <dbReference type="ARBA" id="ARBA00047334"/>
    </source>
</evidence>
<keyword evidence="3 9" id="KW-0479">Metal-binding</keyword>
<evidence type="ECO:0000313" key="13">
    <source>
        <dbReference type="EMBL" id="KRN75382.1"/>
    </source>
</evidence>
<dbReference type="EMBL" id="JQBP01000002">
    <property type="protein sequence ID" value="KRN75382.1"/>
    <property type="molecule type" value="Genomic_DNA"/>
</dbReference>
<evidence type="ECO:0000256" key="5">
    <source>
        <dbReference type="ARBA" id="ARBA00022977"/>
    </source>
</evidence>
<dbReference type="GO" id="GO:0009229">
    <property type="term" value="P:thiamine diphosphate biosynthetic process"/>
    <property type="evidence" value="ECO:0007669"/>
    <property type="project" value="UniProtKB-UniRule"/>
</dbReference>
<feature type="binding site" evidence="9">
    <location>
        <begin position="192"/>
        <end position="193"/>
    </location>
    <ligand>
        <name>2-[(2R,5Z)-2-carboxy-4-methylthiazol-5(2H)-ylidene]ethyl phosphate</name>
        <dbReference type="ChEBI" id="CHEBI:62899"/>
    </ligand>
</feature>
<dbReference type="UniPathway" id="UPA00060">
    <property type="reaction ID" value="UER00141"/>
</dbReference>